<evidence type="ECO:0000313" key="2">
    <source>
        <dbReference type="EMBL" id="AKU94653.1"/>
    </source>
</evidence>
<keyword evidence="3" id="KW-1185">Reference proteome</keyword>
<proteinExistence type="predicted"/>
<dbReference type="STRING" id="1391654.AKJ09_01317"/>
<dbReference type="OrthoDB" id="1521787at2"/>
<reference evidence="2 3" key="1">
    <citation type="submission" date="2015-08" db="EMBL/GenBank/DDBJ databases">
        <authorList>
            <person name="Babu N.S."/>
            <person name="Beckwith C.J."/>
            <person name="Beseler K.G."/>
            <person name="Brison A."/>
            <person name="Carone J.V."/>
            <person name="Caskin T.P."/>
            <person name="Diamond M."/>
            <person name="Durham M.E."/>
            <person name="Foxe J.M."/>
            <person name="Go M."/>
            <person name="Henderson B.A."/>
            <person name="Jones I.B."/>
            <person name="McGettigan J.A."/>
            <person name="Micheletti S.J."/>
            <person name="Nasrallah M.E."/>
            <person name="Ortiz D."/>
            <person name="Piller C.R."/>
            <person name="Privatt S.R."/>
            <person name="Schneider S.L."/>
            <person name="Sharp S."/>
            <person name="Smith T.C."/>
            <person name="Stanton J.D."/>
            <person name="Ullery H.E."/>
            <person name="Wilson R.J."/>
            <person name="Serrano M.G."/>
            <person name="Buck G."/>
            <person name="Lee V."/>
            <person name="Wang Y."/>
            <person name="Carvalho R."/>
            <person name="Voegtly L."/>
            <person name="Shi R."/>
            <person name="Duckworth R."/>
            <person name="Johnson A."/>
            <person name="Loviza R."/>
            <person name="Walstead R."/>
            <person name="Shah Z."/>
            <person name="Kiflezghi M."/>
            <person name="Wade K."/>
            <person name="Ball S.L."/>
            <person name="Bradley K.W."/>
            <person name="Asai D.J."/>
            <person name="Bowman C.A."/>
            <person name="Russell D.A."/>
            <person name="Pope W.H."/>
            <person name="Jacobs-Sera D."/>
            <person name="Hendrix R.W."/>
            <person name="Hatfull G.F."/>
        </authorList>
    </citation>
    <scope>NUCLEOTIDE SEQUENCE [LARGE SCALE GENOMIC DNA]</scope>
    <source>
        <strain evidence="2 3">DSM 27648</strain>
    </source>
</reference>
<feature type="region of interest" description="Disordered" evidence="1">
    <location>
        <begin position="15"/>
        <end position="38"/>
    </location>
</feature>
<dbReference type="EMBL" id="CP012333">
    <property type="protein sequence ID" value="AKU94653.1"/>
    <property type="molecule type" value="Genomic_DNA"/>
</dbReference>
<name>A0A0K1PM86_9BACT</name>
<dbReference type="Gene3D" id="3.40.630.10">
    <property type="entry name" value="Zn peptidases"/>
    <property type="match status" value="1"/>
</dbReference>
<dbReference type="AlphaFoldDB" id="A0A0K1PM86"/>
<accession>A0A0K1PM86</accession>
<gene>
    <name evidence="2" type="ORF">AKJ09_01317</name>
</gene>
<dbReference type="SUPFAM" id="SSF53187">
    <property type="entry name" value="Zn-dependent exopeptidases"/>
    <property type="match status" value="1"/>
</dbReference>
<dbReference type="KEGG" id="llu:AKJ09_01317"/>
<dbReference type="Proteomes" id="UP000064967">
    <property type="component" value="Chromosome"/>
</dbReference>
<evidence type="ECO:0000313" key="3">
    <source>
        <dbReference type="Proteomes" id="UP000064967"/>
    </source>
</evidence>
<dbReference type="RefSeq" id="WP_146646214.1">
    <property type="nucleotide sequence ID" value="NZ_CP012333.1"/>
</dbReference>
<sequence>MTILDEALVDEAARETFPASDAPSWTPTHTGGRPRKAALAPHEVRGKLRNDVEALWMEARARRQRGMTPDRFSIAGDFVADTFLESGRAVTRLPLTCTTTLPGNRIENIECVIRGEPNAAGLGEIVVGARYDGIVAAGGRDEGIDATGLVLLLALARHLEGFTFGRTVRLVGFADVPNASWRDHPRETRGSRAYAHRLREKGTRVDGMVCLDGFALRDGVEEGGEVVALFGNPRSEALVAQAAYAFRLGVHMPVRGFVLPSIFPMASSADQRAFWREGYPAMRVSNVASFDFLRFARPGRDASGITPADHDFVAMTDVVLGLAAVIERLAVLETMR</sequence>
<evidence type="ECO:0000256" key="1">
    <source>
        <dbReference type="SAM" id="MobiDB-lite"/>
    </source>
</evidence>
<organism evidence="2 3">
    <name type="scientific">Labilithrix luteola</name>
    <dbReference type="NCBI Taxonomy" id="1391654"/>
    <lineage>
        <taxon>Bacteria</taxon>
        <taxon>Pseudomonadati</taxon>
        <taxon>Myxococcota</taxon>
        <taxon>Polyangia</taxon>
        <taxon>Polyangiales</taxon>
        <taxon>Labilitrichaceae</taxon>
        <taxon>Labilithrix</taxon>
    </lineage>
</organism>
<protein>
    <recommendedName>
        <fullName evidence="4">Peptidase M28 domain-containing protein</fullName>
    </recommendedName>
</protein>
<evidence type="ECO:0008006" key="4">
    <source>
        <dbReference type="Google" id="ProtNLM"/>
    </source>
</evidence>